<name>A0ACC1HFW8_9FUNG</name>
<feature type="non-terminal residue" evidence="1">
    <location>
        <position position="1"/>
    </location>
</feature>
<keyword evidence="2" id="KW-1185">Reference proteome</keyword>
<sequence length="478" mass="53943">ASPYQLTLTAEELKKDSDIFLVDHAWTTTIVDCLEQLERVPGLLDRVERMIGYEASDANQDSDSNGGEEDIDEGSVRIVASQAHVSEERARELLKQYNGEIIEAISNASAVKDTNQIAALKKHILGQMRDDDERNTQHWVTERYRCDQYTTEDEGQVIEVTIPLYQKPQSRDVSCDIRAQALCVHVFGKEIMRGDLHGRVSIDDSLWTIEDDGSVKIMLVKVGDDLWPELLRGEKRIDVASRRRHIEGVFSKLWGRLQAFEYTRKVGDRGNAFERNTVWYLMDEAGSAITHSDDPTCRCSPFLYFSPEHQTVVAFSLVWPCKDMAQGDLFTRDYCPPIINAPQEREAYLYAAGEKGDEARFAGAYRRLVEADEKVAREAHLSASLQRTKLGPVRAGPAPMPDIPYVYVDTSHTDTDRWDKKAQFHLTRSADAADLVFYSLHDILAADRPAIKGSALSNASILARKTFANNQVLVNFIQ</sequence>
<evidence type="ECO:0000313" key="1">
    <source>
        <dbReference type="EMBL" id="KAJ1674260.1"/>
    </source>
</evidence>
<protein>
    <submittedName>
        <fullName evidence="1">Uncharacterized protein</fullName>
    </submittedName>
</protein>
<proteinExistence type="predicted"/>
<evidence type="ECO:0000313" key="2">
    <source>
        <dbReference type="Proteomes" id="UP001145114"/>
    </source>
</evidence>
<gene>
    <name evidence="1" type="ORF">EV182_003644</name>
</gene>
<dbReference type="Proteomes" id="UP001145114">
    <property type="component" value="Unassembled WGS sequence"/>
</dbReference>
<comment type="caution">
    <text evidence="1">The sequence shown here is derived from an EMBL/GenBank/DDBJ whole genome shotgun (WGS) entry which is preliminary data.</text>
</comment>
<accession>A0ACC1HFW8</accession>
<organism evidence="1 2">
    <name type="scientific">Spiromyces aspiralis</name>
    <dbReference type="NCBI Taxonomy" id="68401"/>
    <lineage>
        <taxon>Eukaryota</taxon>
        <taxon>Fungi</taxon>
        <taxon>Fungi incertae sedis</taxon>
        <taxon>Zoopagomycota</taxon>
        <taxon>Kickxellomycotina</taxon>
        <taxon>Kickxellomycetes</taxon>
        <taxon>Kickxellales</taxon>
        <taxon>Kickxellaceae</taxon>
        <taxon>Spiromyces</taxon>
    </lineage>
</organism>
<dbReference type="EMBL" id="JAMZIH010006120">
    <property type="protein sequence ID" value="KAJ1674260.1"/>
    <property type="molecule type" value="Genomic_DNA"/>
</dbReference>
<reference evidence="1" key="1">
    <citation type="submission" date="2022-06" db="EMBL/GenBank/DDBJ databases">
        <title>Phylogenomic reconstructions and comparative analyses of Kickxellomycotina fungi.</title>
        <authorList>
            <person name="Reynolds N.K."/>
            <person name="Stajich J.E."/>
            <person name="Barry K."/>
            <person name="Grigoriev I.V."/>
            <person name="Crous P."/>
            <person name="Smith M.E."/>
        </authorList>
    </citation>
    <scope>NUCLEOTIDE SEQUENCE</scope>
    <source>
        <strain evidence="1">RSA 2271</strain>
    </source>
</reference>